<name>A0A0A1T1X3_9HYPO</name>
<dbReference type="OrthoDB" id="566138at2759"/>
<proteinExistence type="predicted"/>
<dbReference type="SUPFAM" id="SSF75304">
    <property type="entry name" value="Amidase signature (AS) enzymes"/>
    <property type="match status" value="1"/>
</dbReference>
<reference evidence="2 3" key="1">
    <citation type="journal article" date="2015" name="Genome Announc.">
        <title>Draft Genome Sequence and Gene Annotation of the Entomopathogenic Fungus Verticillium hemipterigenum.</title>
        <authorList>
            <person name="Horn F."/>
            <person name="Habel A."/>
            <person name="Scharf D.H."/>
            <person name="Dworschak J."/>
            <person name="Brakhage A.A."/>
            <person name="Guthke R."/>
            <person name="Hertweck C."/>
            <person name="Linde J."/>
        </authorList>
    </citation>
    <scope>NUCLEOTIDE SEQUENCE [LARGE SCALE GENOMIC DNA]</scope>
</reference>
<dbReference type="InterPro" id="IPR036928">
    <property type="entry name" value="AS_sf"/>
</dbReference>
<protein>
    <recommendedName>
        <fullName evidence="1">Amidase domain-containing protein</fullName>
    </recommendedName>
</protein>
<evidence type="ECO:0000313" key="3">
    <source>
        <dbReference type="Proteomes" id="UP000039046"/>
    </source>
</evidence>
<evidence type="ECO:0000259" key="1">
    <source>
        <dbReference type="Pfam" id="PF01425"/>
    </source>
</evidence>
<evidence type="ECO:0000313" key="2">
    <source>
        <dbReference type="EMBL" id="CEJ88281.1"/>
    </source>
</evidence>
<dbReference type="Proteomes" id="UP000039046">
    <property type="component" value="Unassembled WGS sequence"/>
</dbReference>
<keyword evidence="3" id="KW-1185">Reference proteome</keyword>
<sequence>MTYMSNNRHKNPHKYLAAPAAQSDLPTLLYATIDELRDGLDKGKFTSVHLTKAYIKRIEEVSQQLKAVIGVNTDALTIAAEKDKEREKAFANNIMLPLLHGIPVNLKDNIGTNDKMDNTAGSFALVGAKLRRDSTMAANLRKAGAIILAKDNLSQWAHWRGQYLPSGWSSIAGQCVGAFGGNPMGSSSGGGVVSAVGLTWASLGTETAGSIIYPAWYNNVVGIKPTIGLTSRYLVVPISGHHDTVGPMARTVKDAAALLNVMAGKDSNDKYTSLIPNNGKIPDYVAAY</sequence>
<dbReference type="PANTHER" id="PTHR42678">
    <property type="entry name" value="AMIDASE"/>
    <property type="match status" value="1"/>
</dbReference>
<organism evidence="2 3">
    <name type="scientific">[Torrubiella] hemipterigena</name>
    <dbReference type="NCBI Taxonomy" id="1531966"/>
    <lineage>
        <taxon>Eukaryota</taxon>
        <taxon>Fungi</taxon>
        <taxon>Dikarya</taxon>
        <taxon>Ascomycota</taxon>
        <taxon>Pezizomycotina</taxon>
        <taxon>Sordariomycetes</taxon>
        <taxon>Hypocreomycetidae</taxon>
        <taxon>Hypocreales</taxon>
        <taxon>Clavicipitaceae</taxon>
        <taxon>Clavicipitaceae incertae sedis</taxon>
        <taxon>'Torrubiella' clade</taxon>
    </lineage>
</organism>
<dbReference type="STRING" id="1531966.A0A0A1T1X3"/>
<dbReference type="Pfam" id="PF01425">
    <property type="entry name" value="Amidase"/>
    <property type="match status" value="1"/>
</dbReference>
<gene>
    <name evidence="2" type="ORF">VHEMI04670</name>
</gene>
<dbReference type="PANTHER" id="PTHR42678:SF34">
    <property type="entry name" value="OS04G0183300 PROTEIN"/>
    <property type="match status" value="1"/>
</dbReference>
<accession>A0A0A1T1X3</accession>
<feature type="domain" description="Amidase" evidence="1">
    <location>
        <begin position="50"/>
        <end position="276"/>
    </location>
</feature>
<dbReference type="EMBL" id="CDHN01000002">
    <property type="protein sequence ID" value="CEJ88281.1"/>
    <property type="molecule type" value="Genomic_DNA"/>
</dbReference>
<dbReference type="Gene3D" id="3.90.1300.10">
    <property type="entry name" value="Amidase signature (AS) domain"/>
    <property type="match status" value="1"/>
</dbReference>
<dbReference type="HOGENOM" id="CLU_009600_14_0_1"/>
<dbReference type="InterPro" id="IPR023631">
    <property type="entry name" value="Amidase_dom"/>
</dbReference>
<dbReference type="AlphaFoldDB" id="A0A0A1T1X3"/>